<reference evidence="1" key="1">
    <citation type="submission" date="2014-12" db="EMBL/GenBank/DDBJ databases">
        <authorList>
            <person name="Hall J."/>
        </authorList>
    </citation>
    <scope>NUCLEOTIDE SEQUENCE [LARGE SCALE GENOMIC DNA]</scope>
    <source>
        <strain evidence="1">SBW25</strain>
        <plasmid evidence="1">pQBR55</plasmid>
    </source>
</reference>
<organism evidence="1">
    <name type="scientific">Pseudomonas fluorescens (strain SBW25)</name>
    <dbReference type="NCBI Taxonomy" id="216595"/>
    <lineage>
        <taxon>Bacteria</taxon>
        <taxon>Pseudomonadati</taxon>
        <taxon>Pseudomonadota</taxon>
        <taxon>Gammaproteobacteria</taxon>
        <taxon>Pseudomonadales</taxon>
        <taxon>Pseudomonadaceae</taxon>
        <taxon>Pseudomonas</taxon>
    </lineage>
</organism>
<evidence type="ECO:0000313" key="1">
    <source>
        <dbReference type="EMBL" id="CEK42586.1"/>
    </source>
</evidence>
<protein>
    <recommendedName>
        <fullName evidence="2">Nucleotidyltransferase</fullName>
    </recommendedName>
</protein>
<gene>
    <name evidence="1" type="ORF">PQBR55_0207</name>
</gene>
<keyword evidence="1" id="KW-0614">Plasmid</keyword>
<accession>A0A0G4E5R9</accession>
<dbReference type="EMBL" id="LN713927">
    <property type="protein sequence ID" value="CEK42586.1"/>
    <property type="molecule type" value="Genomic_DNA"/>
</dbReference>
<proteinExistence type="predicted"/>
<name>A0A0G4E5R9_PSEFS</name>
<geneLocation type="plasmid" evidence="1">
    <name>pQBR55</name>
</geneLocation>
<dbReference type="AlphaFoldDB" id="A0A0G4E5R9"/>
<sequence length="355" mass="39632">MGGNALVSYGATRCSRDIALQVLEDFLTRFAQITGSLGNAARIEPIAAYREKPDFGDLDVLVDSRVFQTMPPQTVVEALSANYGKTLPWIKNGPVLSVGLPLSVEGQCLQLDLIGTPAAEFDFSLGYFSWNDMGNLVGRIAHKMGLKFGHDGLWLPLRDGTNLHDELLITRDFGLALSFLGFDAARWQQGFDSLDDIYQFVACGERFNPDLYPLEHRNHTARVRDKKRPVYMGFLRWIEEQPTLNRYQWQQDKSAYLQDVMSAFPALQTEYERSLARLAHTKAIRACFNGEVVTEVTGLTGKALGAFMAQFKRAQGDGIDNFPFLSTQQIRELISGEFHKYGKLAATAPAPGMSY</sequence>
<dbReference type="RefSeq" id="WP_176456129.1">
    <property type="nucleotide sequence ID" value="NZ_LN713927.1"/>
</dbReference>
<reference evidence="1" key="2">
    <citation type="submission" date="2015-06" db="EMBL/GenBank/DDBJ databases">
        <title>Environmentally co-occuring mercury resistance plasmids are genetically and phenotypically diverse and confer variable context-dependent fitness effects.</title>
        <authorList>
            <person name="Hall J.P.J."/>
            <person name="Harrison E."/>
            <person name="Lilley A.K."/>
            <person name="Paterson S."/>
            <person name="Spiers A.J."/>
            <person name="Brockhurst M.A."/>
        </authorList>
    </citation>
    <scope>NUCLEOTIDE SEQUENCE [LARGE SCALE GENOMIC DNA]</scope>
    <source>
        <strain evidence="1">SBW25</strain>
        <plasmid evidence="1">pQBR55</plasmid>
    </source>
</reference>
<evidence type="ECO:0008006" key="2">
    <source>
        <dbReference type="Google" id="ProtNLM"/>
    </source>
</evidence>